<dbReference type="GO" id="GO:0003899">
    <property type="term" value="F:DNA-directed RNA polymerase activity"/>
    <property type="evidence" value="ECO:0007669"/>
    <property type="project" value="InterPro"/>
</dbReference>
<dbReference type="eggNOG" id="COG1191">
    <property type="taxonomic scope" value="Bacteria"/>
</dbReference>
<dbReference type="RefSeq" id="WP_012002664.1">
    <property type="nucleotide sequence ID" value="NC_009828.1"/>
</dbReference>
<keyword evidence="3" id="KW-0238">DNA-binding</keyword>
<evidence type="ECO:0000256" key="1">
    <source>
        <dbReference type="ARBA" id="ARBA00023015"/>
    </source>
</evidence>
<dbReference type="Gene3D" id="1.10.1740.10">
    <property type="match status" value="1"/>
</dbReference>
<feature type="domain" description="RNA polymerase sigma-70 region 2" evidence="6">
    <location>
        <begin position="10"/>
        <end position="81"/>
    </location>
</feature>
<dbReference type="GO" id="GO:0016987">
    <property type="term" value="F:sigma factor activity"/>
    <property type="evidence" value="ECO:0007669"/>
    <property type="project" value="UniProtKB-KW"/>
</dbReference>
<dbReference type="HOGENOM" id="CLU_014793_8_1_0"/>
<feature type="domain" description="RNA polymerase sigma-70 region 4" evidence="7">
    <location>
        <begin position="176"/>
        <end position="224"/>
    </location>
</feature>
<dbReference type="SUPFAM" id="SSF88946">
    <property type="entry name" value="Sigma2 domain of RNA polymerase sigma factors"/>
    <property type="match status" value="1"/>
</dbReference>
<evidence type="ECO:0000259" key="5">
    <source>
        <dbReference type="Pfam" id="PF04539"/>
    </source>
</evidence>
<keyword evidence="9" id="KW-1185">Reference proteome</keyword>
<dbReference type="InterPro" id="IPR013325">
    <property type="entry name" value="RNA_pol_sigma_r2"/>
</dbReference>
<dbReference type="CDD" id="cd06171">
    <property type="entry name" value="Sigma70_r4"/>
    <property type="match status" value="1"/>
</dbReference>
<evidence type="ECO:0000313" key="9">
    <source>
        <dbReference type="Proteomes" id="UP000002016"/>
    </source>
</evidence>
<keyword evidence="4" id="KW-0804">Transcription</keyword>
<proteinExistence type="predicted"/>
<dbReference type="OrthoDB" id="9799825at2"/>
<dbReference type="PRINTS" id="PR00046">
    <property type="entry name" value="SIGMA70FCT"/>
</dbReference>
<dbReference type="PANTHER" id="PTHR30385:SF7">
    <property type="entry name" value="RNA POLYMERASE SIGMA FACTOR FLIA"/>
    <property type="match status" value="1"/>
</dbReference>
<dbReference type="NCBIfam" id="TIGR02937">
    <property type="entry name" value="sigma70-ECF"/>
    <property type="match status" value="1"/>
</dbReference>
<dbReference type="PIRSF" id="PIRSF000770">
    <property type="entry name" value="RNA_pol_sigma-SigE/K"/>
    <property type="match status" value="1"/>
</dbReference>
<dbReference type="InterPro" id="IPR007627">
    <property type="entry name" value="RNA_pol_sigma70_r2"/>
</dbReference>
<dbReference type="NCBIfam" id="NF005413">
    <property type="entry name" value="PRK06986.1"/>
    <property type="match status" value="1"/>
</dbReference>
<dbReference type="KEGG" id="tle:Tlet_0617"/>
<dbReference type="Pfam" id="PF04542">
    <property type="entry name" value="Sigma70_r2"/>
    <property type="match status" value="1"/>
</dbReference>
<dbReference type="Pfam" id="PF04545">
    <property type="entry name" value="Sigma70_r4"/>
    <property type="match status" value="1"/>
</dbReference>
<evidence type="ECO:0000256" key="2">
    <source>
        <dbReference type="ARBA" id="ARBA00023082"/>
    </source>
</evidence>
<dbReference type="InterPro" id="IPR012845">
    <property type="entry name" value="RNA_pol_sigma_FliA_WhiG"/>
</dbReference>
<dbReference type="NCBIfam" id="TIGR02479">
    <property type="entry name" value="FliA_WhiG"/>
    <property type="match status" value="1"/>
</dbReference>
<sequence>MYRTNEEEIIKEMLPSVKRIAMDLLHTLPKNVEVDDLIQEGVLALLSAIRRYDPKKGVSMYSFVVKRIKGAMYDYLRKIDWMPRNLRKNVKEVEKAIHELENHLNKHPSIEEIALHTGLSTNEVKRALDETVRKQLLRLDEFIYEGLDSFSDIIKADDEPSENAFREIILEKVAEAIRTLSKREQLVLSLRFEQDLSLKEIGTVIGVSESRVSQILSSSLIKIKRYILGDNNDNTS</sequence>
<dbReference type="InterPro" id="IPR007630">
    <property type="entry name" value="RNA_pol_sigma70_r4"/>
</dbReference>
<dbReference type="STRING" id="416591.Tlet_0617"/>
<accession>A8F4U9</accession>
<dbReference type="GO" id="GO:0006352">
    <property type="term" value="P:DNA-templated transcription initiation"/>
    <property type="evidence" value="ECO:0007669"/>
    <property type="project" value="InterPro"/>
</dbReference>
<dbReference type="Gene3D" id="1.20.140.160">
    <property type="match status" value="1"/>
</dbReference>
<reference evidence="8 9" key="1">
    <citation type="submission" date="2007-08" db="EMBL/GenBank/DDBJ databases">
        <title>Complete sequence of Thermotoga lettingae TMO.</title>
        <authorList>
            <consortium name="US DOE Joint Genome Institute"/>
            <person name="Copeland A."/>
            <person name="Lucas S."/>
            <person name="Lapidus A."/>
            <person name="Barry K."/>
            <person name="Glavina del Rio T."/>
            <person name="Dalin E."/>
            <person name="Tice H."/>
            <person name="Pitluck S."/>
            <person name="Foster B."/>
            <person name="Bruce D."/>
            <person name="Schmutz J."/>
            <person name="Larimer F."/>
            <person name="Land M."/>
            <person name="Hauser L."/>
            <person name="Kyrpides N."/>
            <person name="Mikhailova N."/>
            <person name="Nelson K."/>
            <person name="Gogarten J.P."/>
            <person name="Noll K."/>
            <person name="Richardson P."/>
        </authorList>
    </citation>
    <scope>NUCLEOTIDE SEQUENCE [LARGE SCALE GENOMIC DNA]</scope>
    <source>
        <strain evidence="9">ATCC BAA-301 / DSM 14385 / NBRC 107922 / TMO</strain>
    </source>
</reference>
<dbReference type="Pfam" id="PF04539">
    <property type="entry name" value="Sigma70_r3"/>
    <property type="match status" value="1"/>
</dbReference>
<protein>
    <submittedName>
        <fullName evidence="8">RNA polymerase, sigma 28 subunit, FliA/WhiG</fullName>
    </submittedName>
</protein>
<dbReference type="PANTHER" id="PTHR30385">
    <property type="entry name" value="SIGMA FACTOR F FLAGELLAR"/>
    <property type="match status" value="1"/>
</dbReference>
<dbReference type="InterPro" id="IPR000943">
    <property type="entry name" value="RNA_pol_sigma70"/>
</dbReference>
<dbReference type="InterPro" id="IPR007624">
    <property type="entry name" value="RNA_pol_sigma70_r3"/>
</dbReference>
<reference evidence="8 9" key="2">
    <citation type="journal article" date="2009" name="Proc. Natl. Acad. Sci. U.S.A.">
        <title>On the chimeric nature, thermophilic origin, and phylogenetic placement of the Thermotogales.</title>
        <authorList>
            <person name="Zhaxybayeva O."/>
            <person name="Swithers K.S."/>
            <person name="Lapierre P."/>
            <person name="Fournier G.P."/>
            <person name="Bickhart D.M."/>
            <person name="DeBoy R.T."/>
            <person name="Nelson K.E."/>
            <person name="Nesbo C.L."/>
            <person name="Doolittle W.F."/>
            <person name="Gogarten J.P."/>
            <person name="Noll K.M."/>
        </authorList>
    </citation>
    <scope>NUCLEOTIDE SEQUENCE [LARGE SCALE GENOMIC DNA]</scope>
    <source>
        <strain evidence="9">ATCC BAA-301 / DSM 14385 / NBRC 107922 / TMO</strain>
    </source>
</reference>
<dbReference type="SUPFAM" id="SSF88659">
    <property type="entry name" value="Sigma3 and sigma4 domains of RNA polymerase sigma factors"/>
    <property type="match status" value="2"/>
</dbReference>
<keyword evidence="1" id="KW-0805">Transcription regulation</keyword>
<evidence type="ECO:0000259" key="7">
    <source>
        <dbReference type="Pfam" id="PF04545"/>
    </source>
</evidence>
<dbReference type="InterPro" id="IPR013324">
    <property type="entry name" value="RNA_pol_sigma_r3/r4-like"/>
</dbReference>
<dbReference type="AlphaFoldDB" id="A8F4U9"/>
<gene>
    <name evidence="8" type="ordered locus">Tlet_0617</name>
</gene>
<evidence type="ECO:0000256" key="4">
    <source>
        <dbReference type="ARBA" id="ARBA00023163"/>
    </source>
</evidence>
<dbReference type="Proteomes" id="UP000002016">
    <property type="component" value="Chromosome"/>
</dbReference>
<dbReference type="InterPro" id="IPR014284">
    <property type="entry name" value="RNA_pol_sigma-70_dom"/>
</dbReference>
<organism evidence="8 9">
    <name type="scientific">Pseudothermotoga lettingae (strain ATCC BAA-301 / DSM 14385 / NBRC 107922 / TMO)</name>
    <name type="common">Thermotoga lettingae</name>
    <dbReference type="NCBI Taxonomy" id="416591"/>
    <lineage>
        <taxon>Bacteria</taxon>
        <taxon>Thermotogati</taxon>
        <taxon>Thermotogota</taxon>
        <taxon>Thermotogae</taxon>
        <taxon>Thermotogales</taxon>
        <taxon>Thermotogaceae</taxon>
        <taxon>Pseudothermotoga</taxon>
    </lineage>
</organism>
<dbReference type="EMBL" id="CP000812">
    <property type="protein sequence ID" value="ABV33183.1"/>
    <property type="molecule type" value="Genomic_DNA"/>
</dbReference>
<evidence type="ECO:0000256" key="3">
    <source>
        <dbReference type="ARBA" id="ARBA00023125"/>
    </source>
</evidence>
<feature type="domain" description="RNA polymerase sigma-70 region 3" evidence="5">
    <location>
        <begin position="90"/>
        <end position="161"/>
    </location>
</feature>
<dbReference type="GO" id="GO:0003677">
    <property type="term" value="F:DNA binding"/>
    <property type="evidence" value="ECO:0007669"/>
    <property type="project" value="UniProtKB-KW"/>
</dbReference>
<name>A8F4U9_PSELT</name>
<evidence type="ECO:0000259" key="6">
    <source>
        <dbReference type="Pfam" id="PF04542"/>
    </source>
</evidence>
<keyword evidence="2" id="KW-0731">Sigma factor</keyword>
<evidence type="ECO:0000313" key="8">
    <source>
        <dbReference type="EMBL" id="ABV33183.1"/>
    </source>
</evidence>